<dbReference type="PANTHER" id="PTHR44591">
    <property type="entry name" value="STRESS RESPONSE REGULATOR PROTEIN 1"/>
    <property type="match status" value="1"/>
</dbReference>
<proteinExistence type="predicted"/>
<comment type="caution">
    <text evidence="3">The sequence shown here is derived from an EMBL/GenBank/DDBJ whole genome shotgun (WGS) entry which is preliminary data.</text>
</comment>
<dbReference type="CDD" id="cd17569">
    <property type="entry name" value="REC_HupR-like"/>
    <property type="match status" value="1"/>
</dbReference>
<dbReference type="InterPro" id="IPR050595">
    <property type="entry name" value="Bact_response_regulator"/>
</dbReference>
<gene>
    <name evidence="3" type="primary">hupR1_7</name>
    <name evidence="3" type="ORF">GALL_145700</name>
</gene>
<dbReference type="Gene3D" id="3.40.50.2300">
    <property type="match status" value="2"/>
</dbReference>
<dbReference type="Pfam" id="PF00072">
    <property type="entry name" value="Response_reg"/>
    <property type="match status" value="2"/>
</dbReference>
<evidence type="ECO:0000256" key="1">
    <source>
        <dbReference type="ARBA" id="ARBA00022553"/>
    </source>
</evidence>
<dbReference type="PROSITE" id="PS50110">
    <property type="entry name" value="RESPONSE_REGULATORY"/>
    <property type="match status" value="2"/>
</dbReference>
<keyword evidence="1" id="KW-0597">Phosphoprotein</keyword>
<evidence type="ECO:0000313" key="3">
    <source>
        <dbReference type="EMBL" id="OIR03298.1"/>
    </source>
</evidence>
<name>A0A1J5S5B8_9ZZZZ</name>
<dbReference type="GO" id="GO:0000160">
    <property type="term" value="P:phosphorelay signal transduction system"/>
    <property type="evidence" value="ECO:0007669"/>
    <property type="project" value="InterPro"/>
</dbReference>
<sequence>MKKILLVDDEHNVLNALRRELKDYYEIETFDNPVAALEHSRETQFDLVIADYKMPFMSGIEFLKQFGQMQPGASRMVLSGNSDIDTLIHMINETHIYRFLAKPWKGDELLSSIRQALDYRDAILENHHRADARRKSNIAVQTIHNDSPFRIVLVDSDDHLLKLMSRELADVNGHESLYRTIRQEIKQETPTTKFKFIINIFHNAQAALAHAKNNPFDLIISAQTLPDMEGIKLLGKIRHVLPETALILLSDDIDKSTLMQAINETEVKNLVLLHWANSELRSDARRQAWNLHQLRTAAIQALASRELLLRNARPAALC</sequence>
<dbReference type="SUPFAM" id="SSF52172">
    <property type="entry name" value="CheY-like"/>
    <property type="match status" value="2"/>
</dbReference>
<evidence type="ECO:0000259" key="2">
    <source>
        <dbReference type="PROSITE" id="PS50110"/>
    </source>
</evidence>
<feature type="domain" description="Response regulatory" evidence="2">
    <location>
        <begin position="150"/>
        <end position="288"/>
    </location>
</feature>
<dbReference type="EMBL" id="MLJW01000067">
    <property type="protein sequence ID" value="OIR03298.1"/>
    <property type="molecule type" value="Genomic_DNA"/>
</dbReference>
<protein>
    <submittedName>
        <fullName evidence="3">Hydrogenase transcriptional regulatory protein hupR1</fullName>
    </submittedName>
</protein>
<reference evidence="3" key="1">
    <citation type="submission" date="2016-10" db="EMBL/GenBank/DDBJ databases">
        <title>Sequence of Gallionella enrichment culture.</title>
        <authorList>
            <person name="Poehlein A."/>
            <person name="Muehling M."/>
            <person name="Daniel R."/>
        </authorList>
    </citation>
    <scope>NUCLEOTIDE SEQUENCE</scope>
</reference>
<dbReference type="AlphaFoldDB" id="A0A1J5S5B8"/>
<feature type="domain" description="Response regulatory" evidence="2">
    <location>
        <begin position="3"/>
        <end position="117"/>
    </location>
</feature>
<accession>A0A1J5S5B8</accession>
<dbReference type="PANTHER" id="PTHR44591:SF19">
    <property type="entry name" value="TWO-COMPONENT RESPONSE REGULATOR-RELATED"/>
    <property type="match status" value="1"/>
</dbReference>
<organism evidence="3">
    <name type="scientific">mine drainage metagenome</name>
    <dbReference type="NCBI Taxonomy" id="410659"/>
    <lineage>
        <taxon>unclassified sequences</taxon>
        <taxon>metagenomes</taxon>
        <taxon>ecological metagenomes</taxon>
    </lineage>
</organism>
<dbReference type="SMART" id="SM00448">
    <property type="entry name" value="REC"/>
    <property type="match status" value="2"/>
</dbReference>
<dbReference type="InterPro" id="IPR001789">
    <property type="entry name" value="Sig_transdc_resp-reg_receiver"/>
</dbReference>
<dbReference type="InterPro" id="IPR011006">
    <property type="entry name" value="CheY-like_superfamily"/>
</dbReference>